<evidence type="ECO:0000259" key="4">
    <source>
        <dbReference type="Pfam" id="PF01522"/>
    </source>
</evidence>
<dbReference type="InterPro" id="IPR002509">
    <property type="entry name" value="NODB_dom"/>
</dbReference>
<keyword evidence="2" id="KW-0732">Signal</keyword>
<feature type="domain" description="NodB homology" evidence="4">
    <location>
        <begin position="238"/>
        <end position="360"/>
    </location>
</feature>
<dbReference type="RefSeq" id="WP_254158670.1">
    <property type="nucleotide sequence ID" value="NZ_CP100355.1"/>
</dbReference>
<reference evidence="5" key="1">
    <citation type="submission" date="2022-06" db="EMBL/GenBank/DDBJ databases">
        <title>Diverse halophilic archaea isolated from saline environments.</title>
        <authorList>
            <person name="Cui H.-L."/>
        </authorList>
    </citation>
    <scope>NUCLEOTIDE SEQUENCE</scope>
    <source>
        <strain evidence="5">WLHS1</strain>
    </source>
</reference>
<name>A0A9E7NB31_9EURY</name>
<evidence type="ECO:0000256" key="1">
    <source>
        <dbReference type="ARBA" id="ARBA00004613"/>
    </source>
</evidence>
<feature type="region of interest" description="Disordered" evidence="3">
    <location>
        <begin position="31"/>
        <end position="74"/>
    </location>
</feature>
<protein>
    <submittedName>
        <fullName evidence="5">Polysaccharide deacetylase family protein</fullName>
    </submittedName>
</protein>
<dbReference type="GO" id="GO:0005576">
    <property type="term" value="C:extracellular region"/>
    <property type="evidence" value="ECO:0007669"/>
    <property type="project" value="UniProtKB-SubCell"/>
</dbReference>
<accession>A0A9E7NB31</accession>
<dbReference type="PROSITE" id="PS51318">
    <property type="entry name" value="TAT"/>
    <property type="match status" value="1"/>
</dbReference>
<dbReference type="EMBL" id="CP100355">
    <property type="protein sequence ID" value="UTF54166.1"/>
    <property type="molecule type" value="Genomic_DNA"/>
</dbReference>
<dbReference type="InterPro" id="IPR006311">
    <property type="entry name" value="TAT_signal"/>
</dbReference>
<evidence type="ECO:0000313" key="6">
    <source>
        <dbReference type="Proteomes" id="UP001056855"/>
    </source>
</evidence>
<dbReference type="GO" id="GO:0005975">
    <property type="term" value="P:carbohydrate metabolic process"/>
    <property type="evidence" value="ECO:0007669"/>
    <property type="project" value="InterPro"/>
</dbReference>
<dbReference type="PANTHER" id="PTHR34216">
    <property type="match status" value="1"/>
</dbReference>
<gene>
    <name evidence="5" type="ORF">NGM29_02460</name>
</gene>
<dbReference type="AlphaFoldDB" id="A0A9E7NB31"/>
<dbReference type="Gene3D" id="3.20.20.370">
    <property type="entry name" value="Glycoside hydrolase/deacetylase"/>
    <property type="match status" value="1"/>
</dbReference>
<dbReference type="InterPro" id="IPR011330">
    <property type="entry name" value="Glyco_hydro/deAcase_b/a-brl"/>
</dbReference>
<evidence type="ECO:0000256" key="3">
    <source>
        <dbReference type="SAM" id="MobiDB-lite"/>
    </source>
</evidence>
<comment type="subcellular location">
    <subcellularLocation>
        <location evidence="1">Secreted</location>
    </subcellularLocation>
</comment>
<dbReference type="Gene3D" id="2.60.120.260">
    <property type="entry name" value="Galactose-binding domain-like"/>
    <property type="match status" value="1"/>
</dbReference>
<dbReference type="GO" id="GO:0016810">
    <property type="term" value="F:hydrolase activity, acting on carbon-nitrogen (but not peptide) bonds"/>
    <property type="evidence" value="ECO:0007669"/>
    <property type="project" value="InterPro"/>
</dbReference>
<feature type="compositionally biased region" description="Acidic residues" evidence="3">
    <location>
        <begin position="53"/>
        <end position="67"/>
    </location>
</feature>
<dbReference type="KEGG" id="sawl:NGM29_02460"/>
<dbReference type="GeneID" id="73288872"/>
<evidence type="ECO:0000256" key="2">
    <source>
        <dbReference type="ARBA" id="ARBA00022729"/>
    </source>
</evidence>
<proteinExistence type="predicted"/>
<keyword evidence="6" id="KW-1185">Reference proteome</keyword>
<sequence>MTRDNTTRRRFLATSGAAAMAAGLAGCTNRLNSVRGNGDGNGNGNSTGNGNDTDSDSDGGNESEGDENGNGVPALETEYNSREEYRQAGDSIDDFEDLGPWEVVQGSGEADTEIAFDGSQSLRLTGGEGENIVVERELSDVDLTDLDLSFAVRTTTPDKITINIRVVDSYGSERIYSLREITYRTPDVGWFRSSPGVFEESSIEPMMNDIATLQIQVLHSMPEAEVWVDDLRAVPTADSGYVMLSWDDGSLDFLEKASPLHDEYGFNAVQAVVPRWSEEAREGIMSTSQLKERQEAGDQIVTHGRHDRMAEYESEDELDGRLKGAKNWLIQHEFTGADFIVYPHNSYDATSLEYISKYHYCGGFNQAGNVNTTNVHGFDPLALPRTIGHDLDIAKRCVDLAGAYNQCTILNFHEFSANNTMSEEDYEALLAYIDESDVEVITFDELWKMRTSGN</sequence>
<feature type="compositionally biased region" description="Gly residues" evidence="3">
    <location>
        <begin position="37"/>
        <end position="47"/>
    </location>
</feature>
<dbReference type="CDD" id="cd10970">
    <property type="entry name" value="CE4_DAC_u1_6s"/>
    <property type="match status" value="1"/>
</dbReference>
<organism evidence="5 6">
    <name type="scientific">Natronosalvus rutilus</name>
    <dbReference type="NCBI Taxonomy" id="2953753"/>
    <lineage>
        <taxon>Archaea</taxon>
        <taxon>Methanobacteriati</taxon>
        <taxon>Methanobacteriota</taxon>
        <taxon>Stenosarchaea group</taxon>
        <taxon>Halobacteria</taxon>
        <taxon>Halobacteriales</taxon>
        <taxon>Natrialbaceae</taxon>
        <taxon>Natronosalvus</taxon>
    </lineage>
</organism>
<dbReference type="Pfam" id="PF01522">
    <property type="entry name" value="Polysacc_deac_1"/>
    <property type="match status" value="1"/>
</dbReference>
<dbReference type="PROSITE" id="PS51257">
    <property type="entry name" value="PROKAR_LIPOPROTEIN"/>
    <property type="match status" value="1"/>
</dbReference>
<dbReference type="PANTHER" id="PTHR34216:SF3">
    <property type="entry name" value="POLY-BETA-1,6-N-ACETYL-D-GLUCOSAMINE N-DEACETYLASE"/>
    <property type="match status" value="1"/>
</dbReference>
<dbReference type="Proteomes" id="UP001056855">
    <property type="component" value="Chromosome"/>
</dbReference>
<dbReference type="InterPro" id="IPR051398">
    <property type="entry name" value="Polysacch_Deacetylase"/>
</dbReference>
<evidence type="ECO:0000313" key="5">
    <source>
        <dbReference type="EMBL" id="UTF54166.1"/>
    </source>
</evidence>
<dbReference type="SUPFAM" id="SSF88713">
    <property type="entry name" value="Glycoside hydrolase/deacetylase"/>
    <property type="match status" value="1"/>
</dbReference>